<dbReference type="PANTHER" id="PTHR47098">
    <property type="entry name" value="PROTEIN MAK32"/>
    <property type="match status" value="1"/>
</dbReference>
<evidence type="ECO:0000256" key="1">
    <source>
        <dbReference type="ARBA" id="ARBA00022679"/>
    </source>
</evidence>
<dbReference type="InterPro" id="IPR011611">
    <property type="entry name" value="PfkB_dom"/>
</dbReference>
<reference evidence="4 5" key="1">
    <citation type="journal article" date="2019" name="Nat. Microbiol.">
        <title>Mediterranean grassland soil C-N compound turnover is dependent on rainfall and depth, and is mediated by genomically divergent microorganisms.</title>
        <authorList>
            <person name="Diamond S."/>
            <person name="Andeer P.F."/>
            <person name="Li Z."/>
            <person name="Crits-Christoph A."/>
            <person name="Burstein D."/>
            <person name="Anantharaman K."/>
            <person name="Lane K.R."/>
            <person name="Thomas B.C."/>
            <person name="Pan C."/>
            <person name="Northen T.R."/>
            <person name="Banfield J.F."/>
        </authorList>
    </citation>
    <scope>NUCLEOTIDE SEQUENCE [LARGE SCALE GENOMIC DNA]</scope>
    <source>
        <strain evidence="4">NP_7</strain>
    </source>
</reference>
<organism evidence="4 5">
    <name type="scientific">Candidatus Segetimicrobium genomatis</name>
    <dbReference type="NCBI Taxonomy" id="2569760"/>
    <lineage>
        <taxon>Bacteria</taxon>
        <taxon>Bacillati</taxon>
        <taxon>Candidatus Sysuimicrobiota</taxon>
        <taxon>Candidatus Sysuimicrobiia</taxon>
        <taxon>Candidatus Sysuimicrobiales</taxon>
        <taxon>Candidatus Segetimicrobiaceae</taxon>
        <taxon>Candidatus Segetimicrobium</taxon>
    </lineage>
</organism>
<dbReference type="Proteomes" id="UP000320048">
    <property type="component" value="Unassembled WGS sequence"/>
</dbReference>
<evidence type="ECO:0000313" key="5">
    <source>
        <dbReference type="Proteomes" id="UP000320048"/>
    </source>
</evidence>
<name>A0A537J853_9BACT</name>
<dbReference type="PROSITE" id="PS00584">
    <property type="entry name" value="PFKB_KINASES_2"/>
    <property type="match status" value="1"/>
</dbReference>
<keyword evidence="1" id="KW-0808">Transferase</keyword>
<dbReference type="SUPFAM" id="SSF53613">
    <property type="entry name" value="Ribokinase-like"/>
    <property type="match status" value="1"/>
</dbReference>
<evidence type="ECO:0000259" key="3">
    <source>
        <dbReference type="Pfam" id="PF00294"/>
    </source>
</evidence>
<accession>A0A537J853</accession>
<proteinExistence type="predicted"/>
<sequence>MWGLRPGVVAFRGTGVPDGWGELLAALEIDIEGMVPVGVPASVSEFFYSRNGERTQRVWSPQGSGIGVPYLPADTGEPIRRLRLTPEHIPRRYSDVRGAHLGPIHGDAQRAMADALAGLGILTLDPYPHVMAELTEENLRTLLAQLTAFLPSREEVRVRFPDLAPEAALDRLAPLARVATVVKLGGRGALVHDRATGRRHAVPAVPVHVKDPTGAGDAFCGGFLAGLVEGRGVLGAAACGSVSASFAIEDFSLDGLRRSKPKERDRRARWVLEHVK</sequence>
<dbReference type="AlphaFoldDB" id="A0A537J853"/>
<dbReference type="Pfam" id="PF00294">
    <property type="entry name" value="PfkB"/>
    <property type="match status" value="1"/>
</dbReference>
<comment type="caution">
    <text evidence="4">The sequence shown here is derived from an EMBL/GenBank/DDBJ whole genome shotgun (WGS) entry which is preliminary data.</text>
</comment>
<keyword evidence="2 4" id="KW-0418">Kinase</keyword>
<evidence type="ECO:0000313" key="4">
    <source>
        <dbReference type="EMBL" id="TMI79744.1"/>
    </source>
</evidence>
<dbReference type="GO" id="GO:0016301">
    <property type="term" value="F:kinase activity"/>
    <property type="evidence" value="ECO:0007669"/>
    <property type="project" value="UniProtKB-KW"/>
</dbReference>
<gene>
    <name evidence="4" type="ORF">E6H04_10010</name>
</gene>
<dbReference type="EMBL" id="VBAO01000263">
    <property type="protein sequence ID" value="TMI79744.1"/>
    <property type="molecule type" value="Genomic_DNA"/>
</dbReference>
<dbReference type="PANTHER" id="PTHR47098:SF2">
    <property type="entry name" value="PROTEIN MAK32"/>
    <property type="match status" value="1"/>
</dbReference>
<protein>
    <submittedName>
        <fullName evidence="4">Carbohydrate kinase family protein</fullName>
    </submittedName>
</protein>
<dbReference type="InterPro" id="IPR029056">
    <property type="entry name" value="Ribokinase-like"/>
</dbReference>
<dbReference type="Gene3D" id="3.40.1190.20">
    <property type="match status" value="1"/>
</dbReference>
<dbReference type="InterPro" id="IPR002173">
    <property type="entry name" value="Carboh/pur_kinase_PfkB_CS"/>
</dbReference>
<evidence type="ECO:0000256" key="2">
    <source>
        <dbReference type="ARBA" id="ARBA00022777"/>
    </source>
</evidence>
<feature type="domain" description="Carbohydrate kinase PfkB" evidence="3">
    <location>
        <begin position="131"/>
        <end position="251"/>
    </location>
</feature>